<reference evidence="2 3" key="2">
    <citation type="journal article" date="2013" name="Genome Biol. Evol.">
        <title>Genome sequencing of Giardia lamblia genotypes A2 and B isolates (DH and GS) and comparative analysis with the genomes of genotypes A1 and E (WB and Pig).</title>
        <authorList>
            <person name="Adam R.D."/>
            <person name="Dahlstrom E.W."/>
            <person name="Martens C.A."/>
            <person name="Bruno D.P."/>
            <person name="Barbian K.D."/>
            <person name="Ricklefs S.M."/>
            <person name="Hernandez M.M."/>
            <person name="Narla N.P."/>
            <person name="Patel R.B."/>
            <person name="Porcella S.F."/>
            <person name="Nash T.E."/>
        </authorList>
    </citation>
    <scope>NUCLEOTIDE SEQUENCE [LARGE SCALE GENOMIC DNA]</scope>
    <source>
        <strain evidence="2 3">DH</strain>
    </source>
</reference>
<dbReference type="SUPFAM" id="SSF48403">
    <property type="entry name" value="Ankyrin repeat"/>
    <property type="match status" value="1"/>
</dbReference>
<dbReference type="InterPro" id="IPR036770">
    <property type="entry name" value="Ankyrin_rpt-contain_sf"/>
</dbReference>
<evidence type="ECO:0000313" key="3">
    <source>
        <dbReference type="Proteomes" id="UP000018320"/>
    </source>
</evidence>
<dbReference type="Gene3D" id="1.25.40.20">
    <property type="entry name" value="Ankyrin repeat-containing domain"/>
    <property type="match status" value="1"/>
</dbReference>
<feature type="region of interest" description="Disordered" evidence="1">
    <location>
        <begin position="1"/>
        <end position="33"/>
    </location>
</feature>
<dbReference type="Pfam" id="PF12796">
    <property type="entry name" value="Ank_2"/>
    <property type="match status" value="1"/>
</dbReference>
<protein>
    <submittedName>
        <fullName evidence="2">Uncharacterized protein</fullName>
    </submittedName>
</protein>
<accession>V6TD76</accession>
<feature type="compositionally biased region" description="Basic and acidic residues" evidence="1">
    <location>
        <begin position="8"/>
        <end position="30"/>
    </location>
</feature>
<dbReference type="VEuPathDB" id="GiardiaDB:DHA2_152949"/>
<proteinExistence type="predicted"/>
<dbReference type="PANTHER" id="PTHR24120">
    <property type="entry name" value="GH07239P"/>
    <property type="match status" value="1"/>
</dbReference>
<comment type="caution">
    <text evidence="2">The sequence shown here is derived from an EMBL/GenBank/DDBJ whole genome shotgun (WGS) entry which is preliminary data.</text>
</comment>
<dbReference type="VEuPathDB" id="GiardiaDB:GL50803_0027813"/>
<organism evidence="2 3">
    <name type="scientific">Giardia intestinalis</name>
    <name type="common">Giardia lamblia</name>
    <dbReference type="NCBI Taxonomy" id="5741"/>
    <lineage>
        <taxon>Eukaryota</taxon>
        <taxon>Metamonada</taxon>
        <taxon>Diplomonadida</taxon>
        <taxon>Hexamitidae</taxon>
        <taxon>Giardiinae</taxon>
        <taxon>Giardia</taxon>
    </lineage>
</organism>
<dbReference type="InterPro" id="IPR002110">
    <property type="entry name" value="Ankyrin_rpt"/>
</dbReference>
<dbReference type="EMBL" id="AHGT01000040">
    <property type="protein sequence ID" value="ESU36761.1"/>
    <property type="molecule type" value="Genomic_DNA"/>
</dbReference>
<evidence type="ECO:0000256" key="1">
    <source>
        <dbReference type="SAM" id="MobiDB-lite"/>
    </source>
</evidence>
<evidence type="ECO:0000313" key="2">
    <source>
        <dbReference type="EMBL" id="ESU36761.1"/>
    </source>
</evidence>
<name>V6TD76_GIAIN</name>
<reference evidence="3" key="1">
    <citation type="submission" date="2012-02" db="EMBL/GenBank/DDBJ databases">
        <title>Genome sequencing of Giardia lamblia Genotypes A2 and B isolates (DH and GS) and comparative analysis with the genomes of Genotypes A1 and E (WB and Pig).</title>
        <authorList>
            <person name="Adam R."/>
            <person name="Dahlstrom E."/>
            <person name="Martens C."/>
            <person name="Bruno D."/>
            <person name="Barbian K."/>
            <person name="Porcella S.F."/>
            <person name="Nash T."/>
        </authorList>
    </citation>
    <scope>NUCLEOTIDE SEQUENCE</scope>
    <source>
        <strain evidence="3">DH</strain>
    </source>
</reference>
<dbReference type="PANTHER" id="PTHR24120:SF4">
    <property type="entry name" value="GH07239P"/>
    <property type="match status" value="1"/>
</dbReference>
<dbReference type="AlphaFoldDB" id="V6TD76"/>
<dbReference type="Proteomes" id="UP000018320">
    <property type="component" value="Unassembled WGS sequence"/>
</dbReference>
<gene>
    <name evidence="2" type="ORF">DHA2_152949</name>
</gene>
<sequence>MESILEDANARDDPLEKTHQAESAENKGPKETISAQTVELDFLKEGLRKLAARDSSWTLLMRAAEGGDVEAVKAISPLPMGRTAGYVRTDRWSVHGGTALMIAARGHAEVVMLLVKHESGMKDRYNWTALNHAKSQNNRECMELLRGDQPF</sequence>